<name>A0A8J6BSZ7_ZIZPA</name>
<reference evidence="1" key="1">
    <citation type="journal article" date="2021" name="bioRxiv">
        <title>Whole Genome Assembly and Annotation of Northern Wild Rice, Zizania palustris L., Supports a Whole Genome Duplication in the Zizania Genus.</title>
        <authorList>
            <person name="Haas M."/>
            <person name="Kono T."/>
            <person name="Macchietto M."/>
            <person name="Millas R."/>
            <person name="McGilp L."/>
            <person name="Shao M."/>
            <person name="Duquette J."/>
            <person name="Hirsch C.N."/>
            <person name="Kimball J."/>
        </authorList>
    </citation>
    <scope>NUCLEOTIDE SEQUENCE</scope>
    <source>
        <tissue evidence="1">Fresh leaf tissue</tissue>
    </source>
</reference>
<evidence type="ECO:0000313" key="1">
    <source>
        <dbReference type="EMBL" id="KAG8089803.1"/>
    </source>
</evidence>
<accession>A0A8J6BSZ7</accession>
<sequence length="89" mass="10062">MLVAMCLPVRVHVGSMKWLHAKCVHAWVIQVAMYYYVLLRLKLIPHFPSISLPVTHLQDAMHDAPIPEGLGASQHTFFCHAWGCSIHFG</sequence>
<dbReference type="Proteomes" id="UP000729402">
    <property type="component" value="Unassembled WGS sequence"/>
</dbReference>
<proteinExistence type="predicted"/>
<gene>
    <name evidence="1" type="ORF">GUJ93_ZPchr0011g28317</name>
</gene>
<dbReference type="EMBL" id="JAAALK010000081">
    <property type="protein sequence ID" value="KAG8089803.1"/>
    <property type="molecule type" value="Genomic_DNA"/>
</dbReference>
<protein>
    <submittedName>
        <fullName evidence="1">Uncharacterized protein</fullName>
    </submittedName>
</protein>
<evidence type="ECO:0000313" key="2">
    <source>
        <dbReference type="Proteomes" id="UP000729402"/>
    </source>
</evidence>
<dbReference type="AlphaFoldDB" id="A0A8J6BSZ7"/>
<comment type="caution">
    <text evidence="1">The sequence shown here is derived from an EMBL/GenBank/DDBJ whole genome shotgun (WGS) entry which is preliminary data.</text>
</comment>
<organism evidence="1 2">
    <name type="scientific">Zizania palustris</name>
    <name type="common">Northern wild rice</name>
    <dbReference type="NCBI Taxonomy" id="103762"/>
    <lineage>
        <taxon>Eukaryota</taxon>
        <taxon>Viridiplantae</taxon>
        <taxon>Streptophyta</taxon>
        <taxon>Embryophyta</taxon>
        <taxon>Tracheophyta</taxon>
        <taxon>Spermatophyta</taxon>
        <taxon>Magnoliopsida</taxon>
        <taxon>Liliopsida</taxon>
        <taxon>Poales</taxon>
        <taxon>Poaceae</taxon>
        <taxon>BOP clade</taxon>
        <taxon>Oryzoideae</taxon>
        <taxon>Oryzeae</taxon>
        <taxon>Zizaniinae</taxon>
        <taxon>Zizania</taxon>
    </lineage>
</organism>
<reference evidence="1" key="2">
    <citation type="submission" date="2021-02" db="EMBL/GenBank/DDBJ databases">
        <authorList>
            <person name="Kimball J.A."/>
            <person name="Haas M.W."/>
            <person name="Macchietto M."/>
            <person name="Kono T."/>
            <person name="Duquette J."/>
            <person name="Shao M."/>
        </authorList>
    </citation>
    <scope>NUCLEOTIDE SEQUENCE</scope>
    <source>
        <tissue evidence="1">Fresh leaf tissue</tissue>
    </source>
</reference>
<keyword evidence="2" id="KW-1185">Reference proteome</keyword>